<keyword evidence="1" id="KW-1133">Transmembrane helix</keyword>
<name>A0A7Z8G4Q1_CARDV</name>
<evidence type="ECO:0000259" key="2">
    <source>
        <dbReference type="Pfam" id="PF07853"/>
    </source>
</evidence>
<sequence length="376" mass="42679">MKMMLFNWFMAGLLVLIGVINGMTPFYGRKTSQFGISLPNGFQNSEKIRALKFRFFILNMVTAVLLALPFLFIGNSFSYEILAKWSAIYLMVSMVIYFLVSGLIFLKIRNQLKEYKKNLPRPAMIEEEIVVDTSYRNNPLVIPGSVIIITNFLLILITVCITFANFDKIPPIIPTHWTVGNVADGFAEKSVKSLLALPALQVVLMVVMYLSNYSFQKAKQQINASKISVSIHQNQAFRFAWSVYLLLVSILIQCLLMLIQFISIFDLMDKLNVEFIIIGFVGLVIAGSLFLTVKYGQGGERYRKLDPSQSENQVVATYDDDTHWKLGVFYFNPKDPAIWVEKRFGIGTSMNFARGQSWGMMIGIIVLPLVVIFLFS</sequence>
<dbReference type="InterPro" id="IPR043831">
    <property type="entry name" value="DUF5808"/>
</dbReference>
<dbReference type="GO" id="GO:0009636">
    <property type="term" value="P:response to toxic substance"/>
    <property type="evidence" value="ECO:0007669"/>
    <property type="project" value="TreeGrafter"/>
</dbReference>
<dbReference type="Pfam" id="PF07853">
    <property type="entry name" value="DUF1648"/>
    <property type="match status" value="1"/>
</dbReference>
<feature type="transmembrane region" description="Helical" evidence="1">
    <location>
        <begin position="55"/>
        <end position="74"/>
    </location>
</feature>
<evidence type="ECO:0008006" key="6">
    <source>
        <dbReference type="Google" id="ProtNLM"/>
    </source>
</evidence>
<feature type="transmembrane region" description="Helical" evidence="1">
    <location>
        <begin position="236"/>
        <end position="263"/>
    </location>
</feature>
<dbReference type="Pfam" id="PF19124">
    <property type="entry name" value="DUF5808"/>
    <property type="match status" value="1"/>
</dbReference>
<organism evidence="4 5">
    <name type="scientific">Carnobacterium divergens</name>
    <name type="common">Lactobacillus divergens</name>
    <dbReference type="NCBI Taxonomy" id="2748"/>
    <lineage>
        <taxon>Bacteria</taxon>
        <taxon>Bacillati</taxon>
        <taxon>Bacillota</taxon>
        <taxon>Bacilli</taxon>
        <taxon>Lactobacillales</taxon>
        <taxon>Carnobacteriaceae</taxon>
        <taxon>Carnobacterium</taxon>
    </lineage>
</organism>
<feature type="transmembrane region" description="Helical" evidence="1">
    <location>
        <begin position="140"/>
        <end position="164"/>
    </location>
</feature>
<dbReference type="EMBL" id="NRPP01000013">
    <property type="protein sequence ID" value="TFJ26269.1"/>
    <property type="molecule type" value="Genomic_DNA"/>
</dbReference>
<dbReference type="InterPro" id="IPR012867">
    <property type="entry name" value="DUF1648"/>
</dbReference>
<keyword evidence="1" id="KW-0472">Membrane</keyword>
<feature type="transmembrane region" description="Helical" evidence="1">
    <location>
        <begin position="275"/>
        <end position="293"/>
    </location>
</feature>
<reference evidence="4 5" key="1">
    <citation type="journal article" date="2018" name="Int. J. Food Microbiol.">
        <title>Growth of Carnobacterium spp. isolated from chilled vacuum-packaged meat under relevant acidic conditions.</title>
        <authorList>
            <person name="Zhang P."/>
            <person name="Badoni M."/>
            <person name="Ganzle M."/>
            <person name="Yang X."/>
        </authorList>
    </citation>
    <scope>NUCLEOTIDE SEQUENCE [LARGE SCALE GENOMIC DNA]</scope>
    <source>
        <strain evidence="4 5">B2</strain>
    </source>
</reference>
<dbReference type="Proteomes" id="UP000297938">
    <property type="component" value="Unassembled WGS sequence"/>
</dbReference>
<feature type="transmembrane region" description="Helical" evidence="1">
    <location>
        <begin position="194"/>
        <end position="215"/>
    </location>
</feature>
<evidence type="ECO:0000313" key="5">
    <source>
        <dbReference type="Proteomes" id="UP000297938"/>
    </source>
</evidence>
<feature type="domain" description="DUF5808" evidence="3">
    <location>
        <begin position="333"/>
        <end position="358"/>
    </location>
</feature>
<gene>
    <name evidence="4" type="ORF">CKN69_07590</name>
</gene>
<dbReference type="PANTHER" id="PTHR37810">
    <property type="entry name" value="IMMUNITY PROTEIN SDPI"/>
    <property type="match status" value="1"/>
</dbReference>
<evidence type="ECO:0000313" key="4">
    <source>
        <dbReference type="EMBL" id="TFJ26269.1"/>
    </source>
</evidence>
<evidence type="ECO:0000256" key="1">
    <source>
        <dbReference type="SAM" id="Phobius"/>
    </source>
</evidence>
<accession>A0A7Z8G4Q1</accession>
<feature type="transmembrane region" description="Helical" evidence="1">
    <location>
        <begin position="6"/>
        <end position="27"/>
    </location>
</feature>
<comment type="caution">
    <text evidence="4">The sequence shown here is derived from an EMBL/GenBank/DDBJ whole genome shotgun (WGS) entry which is preliminary data.</text>
</comment>
<dbReference type="PANTHER" id="PTHR37810:SF9">
    <property type="entry name" value="MEMBRANE PROTEIN"/>
    <property type="match status" value="1"/>
</dbReference>
<dbReference type="AlphaFoldDB" id="A0A7Z8G4Q1"/>
<dbReference type="RefSeq" id="WP_135026084.1">
    <property type="nucleotide sequence ID" value="NZ_JBFUWK010000004.1"/>
</dbReference>
<feature type="transmembrane region" description="Helical" evidence="1">
    <location>
        <begin position="358"/>
        <end position="375"/>
    </location>
</feature>
<feature type="domain" description="DUF1648" evidence="2">
    <location>
        <begin position="153"/>
        <end position="201"/>
    </location>
</feature>
<keyword evidence="1" id="KW-0812">Transmembrane</keyword>
<feature type="transmembrane region" description="Helical" evidence="1">
    <location>
        <begin position="86"/>
        <end position="106"/>
    </location>
</feature>
<protein>
    <recommendedName>
        <fullName evidence="6">DUF1648 domain-containing protein</fullName>
    </recommendedName>
</protein>
<evidence type="ECO:0000259" key="3">
    <source>
        <dbReference type="Pfam" id="PF19124"/>
    </source>
</evidence>
<proteinExistence type="predicted"/>